<organism evidence="1 2">
    <name type="scientific">Ambrosiozyma monospora</name>
    <name type="common">Yeast</name>
    <name type="synonym">Endomycopsis monosporus</name>
    <dbReference type="NCBI Taxonomy" id="43982"/>
    <lineage>
        <taxon>Eukaryota</taxon>
        <taxon>Fungi</taxon>
        <taxon>Dikarya</taxon>
        <taxon>Ascomycota</taxon>
        <taxon>Saccharomycotina</taxon>
        <taxon>Pichiomycetes</taxon>
        <taxon>Pichiales</taxon>
        <taxon>Pichiaceae</taxon>
        <taxon>Ambrosiozyma</taxon>
    </lineage>
</organism>
<proteinExistence type="predicted"/>
<accession>A0ACB5TUR1</accession>
<dbReference type="EMBL" id="BSXS01009328">
    <property type="protein sequence ID" value="GME95259.1"/>
    <property type="molecule type" value="Genomic_DNA"/>
</dbReference>
<gene>
    <name evidence="1" type="ORF">Amon02_000974900</name>
</gene>
<reference evidence="1" key="1">
    <citation type="submission" date="2023-04" db="EMBL/GenBank/DDBJ databases">
        <title>Ambrosiozyma monospora NBRC 10751.</title>
        <authorList>
            <person name="Ichikawa N."/>
            <person name="Sato H."/>
            <person name="Tonouchi N."/>
        </authorList>
    </citation>
    <scope>NUCLEOTIDE SEQUENCE</scope>
    <source>
        <strain evidence="1">NBRC 10751</strain>
    </source>
</reference>
<sequence length="176" mass="20336">MVDFLYLQPSVKKSNKDKGKNLSKKAQNQDQNNWFFNQELESNCRLKTVLLRLGSNISNHPALLNNVFDNLNAFGEDEKHHKNDIFVVRLNSKFCNNDLDTTVKIIVSKLHDELDEQDVAHSDEDMVTSSDDDEGESEDENKNDSDSDDEEEKYDENQYDIDSEDEESQIHRHSAP</sequence>
<keyword evidence="2" id="KW-1185">Reference proteome</keyword>
<dbReference type="Proteomes" id="UP001165064">
    <property type="component" value="Unassembled WGS sequence"/>
</dbReference>
<evidence type="ECO:0000313" key="2">
    <source>
        <dbReference type="Proteomes" id="UP001165064"/>
    </source>
</evidence>
<name>A0ACB5TUR1_AMBMO</name>
<comment type="caution">
    <text evidence="1">The sequence shown here is derived from an EMBL/GenBank/DDBJ whole genome shotgun (WGS) entry which is preliminary data.</text>
</comment>
<protein>
    <submittedName>
        <fullName evidence="1">Unnamed protein product</fullName>
    </submittedName>
</protein>
<evidence type="ECO:0000313" key="1">
    <source>
        <dbReference type="EMBL" id="GME95259.1"/>
    </source>
</evidence>